<reference evidence="3" key="1">
    <citation type="submission" date="2021-05" db="EMBL/GenBank/DDBJ databases">
        <authorList>
            <person name="Alioto T."/>
            <person name="Alioto T."/>
            <person name="Gomez Garrido J."/>
        </authorList>
    </citation>
    <scope>NUCLEOTIDE SEQUENCE</scope>
</reference>
<protein>
    <recommendedName>
        <fullName evidence="2">CCC domain-containing protein</fullName>
    </recommendedName>
</protein>
<dbReference type="AlphaFoldDB" id="A0A8D8XA61"/>
<dbReference type="Pfam" id="PF26644">
    <property type="entry name" value="CCC"/>
    <property type="match status" value="1"/>
</dbReference>
<dbReference type="InterPro" id="IPR058250">
    <property type="entry name" value="CCC"/>
</dbReference>
<dbReference type="EMBL" id="HBUF01291993">
    <property type="protein sequence ID" value="CAG6689416.1"/>
    <property type="molecule type" value="Transcribed_RNA"/>
</dbReference>
<sequence length="175" mass="20205">MQYSLILIPHVMLWYSTLVTPVFSYTVHVEEILTDENRLGGTGKSYVEHRVTREDAEKAAMLLQPTLMVGTGCKNCSKREMLYCMSEDVIQDHCCCDRKFHEAFPYVEHTCFVRERLCSTVVPNCGEYARIQNCCCHQYLGAKWKQKTSSAPWFKSWELSILPAVLSTLRLCQHI</sequence>
<feature type="domain" description="CCC" evidence="2">
    <location>
        <begin position="46"/>
        <end position="146"/>
    </location>
</feature>
<proteinExistence type="predicted"/>
<dbReference type="EMBL" id="HBUF01291994">
    <property type="protein sequence ID" value="CAG6689417.1"/>
    <property type="molecule type" value="Transcribed_RNA"/>
</dbReference>
<organism evidence="3">
    <name type="scientific">Cacopsylla melanoneura</name>
    <dbReference type="NCBI Taxonomy" id="428564"/>
    <lineage>
        <taxon>Eukaryota</taxon>
        <taxon>Metazoa</taxon>
        <taxon>Ecdysozoa</taxon>
        <taxon>Arthropoda</taxon>
        <taxon>Hexapoda</taxon>
        <taxon>Insecta</taxon>
        <taxon>Pterygota</taxon>
        <taxon>Neoptera</taxon>
        <taxon>Paraneoptera</taxon>
        <taxon>Hemiptera</taxon>
        <taxon>Sternorrhyncha</taxon>
        <taxon>Psylloidea</taxon>
        <taxon>Psyllidae</taxon>
        <taxon>Psyllinae</taxon>
        <taxon>Cacopsylla</taxon>
    </lineage>
</organism>
<feature type="chain" id="PRO_5036262464" description="CCC domain-containing protein" evidence="1">
    <location>
        <begin position="25"/>
        <end position="175"/>
    </location>
</feature>
<evidence type="ECO:0000313" key="3">
    <source>
        <dbReference type="EMBL" id="CAG6689417.1"/>
    </source>
</evidence>
<evidence type="ECO:0000256" key="1">
    <source>
        <dbReference type="SAM" id="SignalP"/>
    </source>
</evidence>
<evidence type="ECO:0000259" key="2">
    <source>
        <dbReference type="Pfam" id="PF26644"/>
    </source>
</evidence>
<name>A0A8D8XA61_9HEMI</name>
<keyword evidence="1" id="KW-0732">Signal</keyword>
<feature type="signal peptide" evidence="1">
    <location>
        <begin position="1"/>
        <end position="24"/>
    </location>
</feature>
<accession>A0A8D8XA61</accession>